<dbReference type="EMBL" id="VGJJ01000023">
    <property type="protein sequence ID" value="MBM3282324.1"/>
    <property type="molecule type" value="Genomic_DNA"/>
</dbReference>
<sequence>MNVFKLLVTAVLAGTAIYFITGLMAPLFVPQTNLSKSVDELLLEAQAQLGENSSKEINTYPDQTLNARNYDNITRNVAFTCAGSECCPFLENCTQNVGATPEIIRFFKNGKTTLSARCEKSESELHTCNVYVGKIPAQLKFMNVDAPVGTFQAGETITFNMVLFNTGEVDTTAVTARIQVWEKQFENGKEVEKISYENENNLGSISARKTTSTSLSAIPSNQGSYRIIIRASAENAGYVEDEYLLNVGGEIISTCAVDNDTPFEKKYDSFENVCREKRYCTGCGFAFECRNAWESVSTIPQGWYFDTQRGESTFTYILSPTTNGEC</sequence>
<evidence type="ECO:0000313" key="3">
    <source>
        <dbReference type="Proteomes" id="UP000774699"/>
    </source>
</evidence>
<keyword evidence="1" id="KW-1133">Transmembrane helix</keyword>
<dbReference type="Gene3D" id="2.60.40.10">
    <property type="entry name" value="Immunoglobulins"/>
    <property type="match status" value="1"/>
</dbReference>
<keyword evidence="1" id="KW-0812">Transmembrane</keyword>
<name>A0A8T4C7Z1_9ARCH</name>
<evidence type="ECO:0000256" key="1">
    <source>
        <dbReference type="SAM" id="Phobius"/>
    </source>
</evidence>
<dbReference type="InterPro" id="IPR013783">
    <property type="entry name" value="Ig-like_fold"/>
</dbReference>
<dbReference type="AlphaFoldDB" id="A0A8T4C7Z1"/>
<gene>
    <name evidence="2" type="ORF">FJY86_03220</name>
</gene>
<feature type="transmembrane region" description="Helical" evidence="1">
    <location>
        <begin position="6"/>
        <end position="29"/>
    </location>
</feature>
<comment type="caution">
    <text evidence="2">The sequence shown here is derived from an EMBL/GenBank/DDBJ whole genome shotgun (WGS) entry which is preliminary data.</text>
</comment>
<evidence type="ECO:0000313" key="2">
    <source>
        <dbReference type="EMBL" id="MBM3282324.1"/>
    </source>
</evidence>
<protein>
    <recommendedName>
        <fullName evidence="4">CARDB domain-containing protein</fullName>
    </recommendedName>
</protein>
<reference evidence="2" key="1">
    <citation type="submission" date="2019-03" db="EMBL/GenBank/DDBJ databases">
        <title>Lake Tanganyika Metagenome-Assembled Genomes (MAGs).</title>
        <authorList>
            <person name="Tran P."/>
        </authorList>
    </citation>
    <scope>NUCLEOTIDE SEQUENCE</scope>
    <source>
        <strain evidence="2">M_DeepCast_50m_m2_156</strain>
    </source>
</reference>
<proteinExistence type="predicted"/>
<organism evidence="2 3">
    <name type="scientific">Candidatus Iainarchaeum sp</name>
    <dbReference type="NCBI Taxonomy" id="3101447"/>
    <lineage>
        <taxon>Archaea</taxon>
        <taxon>Candidatus Iainarchaeota</taxon>
        <taxon>Candidatus Iainarchaeia</taxon>
        <taxon>Candidatus Iainarchaeales</taxon>
        <taxon>Candidatus Iainarchaeaceae</taxon>
        <taxon>Candidatus Iainarchaeum</taxon>
    </lineage>
</organism>
<accession>A0A8T4C7Z1</accession>
<keyword evidence="1" id="KW-0472">Membrane</keyword>
<evidence type="ECO:0008006" key="4">
    <source>
        <dbReference type="Google" id="ProtNLM"/>
    </source>
</evidence>
<dbReference type="Proteomes" id="UP000774699">
    <property type="component" value="Unassembled WGS sequence"/>
</dbReference>